<dbReference type="Proteomes" id="UP000069705">
    <property type="component" value="Unassembled WGS sequence"/>
</dbReference>
<organism evidence="3 4">
    <name type="scientific">Mycolicibacterium fortuitum subsp. acetamidolyticum</name>
    <dbReference type="NCBI Taxonomy" id="144550"/>
    <lineage>
        <taxon>Bacteria</taxon>
        <taxon>Bacillati</taxon>
        <taxon>Actinomycetota</taxon>
        <taxon>Actinomycetes</taxon>
        <taxon>Mycobacteriales</taxon>
        <taxon>Mycobacteriaceae</taxon>
        <taxon>Mycolicibacterium</taxon>
    </lineage>
</organism>
<dbReference type="AlphaFoldDB" id="A0A100WXP2"/>
<keyword evidence="3" id="KW-0540">Nuclease</keyword>
<feature type="compositionally biased region" description="Polar residues" evidence="1">
    <location>
        <begin position="779"/>
        <end position="790"/>
    </location>
</feature>
<dbReference type="CDD" id="cd00081">
    <property type="entry name" value="Hint"/>
    <property type="match status" value="1"/>
</dbReference>
<dbReference type="RefSeq" id="WP_242413837.1">
    <property type="nucleotide sequence ID" value="NZ_BCSZ01000076.1"/>
</dbReference>
<evidence type="ECO:0000313" key="3">
    <source>
        <dbReference type="EMBL" id="GAT06277.1"/>
    </source>
</evidence>
<feature type="compositionally biased region" description="Basic and acidic residues" evidence="1">
    <location>
        <begin position="764"/>
        <end position="777"/>
    </location>
</feature>
<feature type="region of interest" description="Disordered" evidence="1">
    <location>
        <begin position="622"/>
        <end position="686"/>
    </location>
</feature>
<name>A0A100WXP2_MYCFO</name>
<feature type="compositionally biased region" description="Basic residues" evidence="1">
    <location>
        <begin position="816"/>
        <end position="830"/>
    </location>
</feature>
<dbReference type="InterPro" id="IPR003587">
    <property type="entry name" value="Hint_dom_N"/>
</dbReference>
<protein>
    <submittedName>
        <fullName evidence="3">HNH endonuclease</fullName>
    </submittedName>
</protein>
<evidence type="ECO:0000259" key="2">
    <source>
        <dbReference type="SMART" id="SM00306"/>
    </source>
</evidence>
<proteinExistence type="predicted"/>
<feature type="domain" description="Hint" evidence="2">
    <location>
        <begin position="428"/>
        <end position="548"/>
    </location>
</feature>
<dbReference type="EMBL" id="BCSZ01000076">
    <property type="protein sequence ID" value="GAT06277.1"/>
    <property type="molecule type" value="Genomic_DNA"/>
</dbReference>
<dbReference type="SUPFAM" id="SSF51294">
    <property type="entry name" value="Hedgehog/intein (Hint) domain"/>
    <property type="match status" value="1"/>
</dbReference>
<dbReference type="GO" id="GO:0004519">
    <property type="term" value="F:endonuclease activity"/>
    <property type="evidence" value="ECO:0007669"/>
    <property type="project" value="UniProtKB-KW"/>
</dbReference>
<feature type="compositionally biased region" description="Basic residues" evidence="1">
    <location>
        <begin position="799"/>
        <end position="808"/>
    </location>
</feature>
<dbReference type="InterPro" id="IPR030934">
    <property type="entry name" value="Intein_C"/>
</dbReference>
<dbReference type="InterPro" id="IPR036844">
    <property type="entry name" value="Hint_dom_sf"/>
</dbReference>
<feature type="compositionally biased region" description="Low complexity" evidence="1">
    <location>
        <begin position="753"/>
        <end position="763"/>
    </location>
</feature>
<comment type="caution">
    <text evidence="3">The sequence shown here is derived from an EMBL/GenBank/DDBJ whole genome shotgun (WGS) entry which is preliminary data.</text>
</comment>
<gene>
    <name evidence="3" type="ORF">RMCFA_6388</name>
</gene>
<keyword evidence="3" id="KW-0255">Endonuclease</keyword>
<feature type="region of interest" description="Disordered" evidence="1">
    <location>
        <begin position="727"/>
        <end position="830"/>
    </location>
</feature>
<evidence type="ECO:0000313" key="4">
    <source>
        <dbReference type="Proteomes" id="UP000069705"/>
    </source>
</evidence>
<feature type="region of interest" description="Disordered" evidence="1">
    <location>
        <begin position="396"/>
        <end position="426"/>
    </location>
</feature>
<evidence type="ECO:0000256" key="1">
    <source>
        <dbReference type="SAM" id="MobiDB-lite"/>
    </source>
</evidence>
<dbReference type="Gene3D" id="2.170.16.10">
    <property type="entry name" value="Hedgehog/Intein (Hint) domain"/>
    <property type="match status" value="1"/>
</dbReference>
<dbReference type="SMART" id="SM00306">
    <property type="entry name" value="HintN"/>
    <property type="match status" value="1"/>
</dbReference>
<reference evidence="4" key="2">
    <citation type="submission" date="2016-02" db="EMBL/GenBank/DDBJ databases">
        <title>Draft genome sequence of five rapidly growing Mycobacterium species.</title>
        <authorList>
            <person name="Katahira K."/>
            <person name="Gotou Y."/>
            <person name="Iida K."/>
            <person name="Ogura Y."/>
            <person name="Hayashi T."/>
        </authorList>
    </citation>
    <scope>NUCLEOTIDE SEQUENCE [LARGE SCALE GENOMIC DNA]</scope>
    <source>
        <strain evidence="4">JCM6368</strain>
    </source>
</reference>
<feature type="compositionally biased region" description="Basic and acidic residues" evidence="1">
    <location>
        <begin position="648"/>
        <end position="673"/>
    </location>
</feature>
<accession>A0A100WXP2</accession>
<dbReference type="PROSITE" id="PS50818">
    <property type="entry name" value="INTEIN_C_TER"/>
    <property type="match status" value="1"/>
</dbReference>
<dbReference type="Pfam" id="PF07591">
    <property type="entry name" value="PT-HINT"/>
    <property type="match status" value="1"/>
</dbReference>
<reference evidence="3 4" key="1">
    <citation type="journal article" date="2016" name="Genome Announc.">
        <title>Draft Genome Sequences of Five Rapidly Growing Mycobacterium Species, M. thermoresistibile, M. fortuitum subsp. acetamidolyticum, M. canariasense, M. brisbanense, and M. novocastrense.</title>
        <authorList>
            <person name="Katahira K."/>
            <person name="Ogura Y."/>
            <person name="Gotoh Y."/>
            <person name="Hayashi T."/>
        </authorList>
    </citation>
    <scope>NUCLEOTIDE SEQUENCE [LARGE SCALE GENOMIC DNA]</scope>
    <source>
        <strain evidence="3 4">JCM6368</strain>
    </source>
</reference>
<sequence>MGWPARWLAVLCAVAVTIGGLHLVAPAPERRADQAAQTVSGAQGFADAAVAAFTDSGVGSDPAMTAEQRRAGLPDQPVAGLTAHTAAGPVQVVLPGGLGAGQNTPGGQVVYPNAGAGFDMLAENTASGTRTVARIQDPAGPRMVTTFVRTPADTVMLAHANGYLTINKATPAAETIGMFSPAETRDATGKLVPSSYVVKQLAAQLYVLAEVIDPRPDTAWPIYVDPPLHVGGPGYPLPAGLFDSVTSAVSSVADTVTSAASTAMSATVSGAKTVGTFVKENPLESAMLVGGVALALTGVGGPASAAMIASATVNLASASVDIAAAAMPDNQALGIASDVLGAASMVTPQGAAKKAVREGAELAVEQLAKHADDDVVDVAKAAPSPPAQLADEVAAAGAARTPVTPGTSPKAPNAPPAAAKPAEVPCAGQSFTPDTLVLLADGTNRPISQLRVGDQVWSTNPASGQSGPQTVQAVLVNHDADLLDLTITNAAGVSSVINTTSGHPFYSPVRADSTTIALAASTTPTQDYGPGWTEAKDLRPGDALYTPNGVAAQVTSATPVAGDADMWDLTIETTHTFYITTPTASVLVHNCPVAGPDLPVPDAAKPKPATDGKDITPKVKDHVTADRVSKSPDGNLRCENPHCAQRVYRQEGRTRKGDKIPPNRAQFDHDAQPKSRGGTGGTNGEDVKILCARCNGPAGKSDKTPEEWAEVQKYVGQDSRRIIQEHVRVHGEPPDGVIRTPNLRPQAAERNDQAQSHTQATASQHRDTAVSRTREANKAPSQDNTSSGTAKSQDGGKKKGDKKKSDKKNKKDDKNKKKNKKSKQNHKKPK</sequence>
<keyword evidence="3" id="KW-0378">Hydrolase</keyword>